<organism evidence="2 3">
    <name type="scientific">Stephania cephalantha</name>
    <dbReference type="NCBI Taxonomy" id="152367"/>
    <lineage>
        <taxon>Eukaryota</taxon>
        <taxon>Viridiplantae</taxon>
        <taxon>Streptophyta</taxon>
        <taxon>Embryophyta</taxon>
        <taxon>Tracheophyta</taxon>
        <taxon>Spermatophyta</taxon>
        <taxon>Magnoliopsida</taxon>
        <taxon>Ranunculales</taxon>
        <taxon>Menispermaceae</taxon>
        <taxon>Menispermoideae</taxon>
        <taxon>Cissampelideae</taxon>
        <taxon>Stephania</taxon>
    </lineage>
</organism>
<feature type="compositionally biased region" description="Basic residues" evidence="1">
    <location>
        <begin position="91"/>
        <end position="103"/>
    </location>
</feature>
<accession>A0AAP0JFT2</accession>
<name>A0AAP0JFT2_9MAGN</name>
<sequence length="218" mass="24196">MKLTKECTYGEKVSREKAIKDQVKDHEDPSEREKAIKDQRGTNERERREARRGLRGLCEDGGGGDGGEARDEQGRGSDGGAGTAARDGRGRWRRRRWRRGRRRGMVEDGGGGDGGGGDDGEGRWRPEKAINDPTGTISVRRGEQKEEISSLVLNMYAGNSVMAYYSHNYGRFEDSHYYNVNGVVPNELPSIKEGVHVELAKAIDAPFVVDISKEEDIT</sequence>
<dbReference type="EMBL" id="JBBNAG010000005">
    <property type="protein sequence ID" value="KAK9132258.1"/>
    <property type="molecule type" value="Genomic_DNA"/>
</dbReference>
<feature type="compositionally biased region" description="Basic and acidic residues" evidence="1">
    <location>
        <begin position="18"/>
        <end position="52"/>
    </location>
</feature>
<reference evidence="2 3" key="1">
    <citation type="submission" date="2024-01" db="EMBL/GenBank/DDBJ databases">
        <title>Genome assemblies of Stephania.</title>
        <authorList>
            <person name="Yang L."/>
        </authorList>
    </citation>
    <scope>NUCLEOTIDE SEQUENCE [LARGE SCALE GENOMIC DNA]</scope>
    <source>
        <strain evidence="2">JXDWG</strain>
        <tissue evidence="2">Leaf</tissue>
    </source>
</reference>
<evidence type="ECO:0000313" key="3">
    <source>
        <dbReference type="Proteomes" id="UP001419268"/>
    </source>
</evidence>
<comment type="caution">
    <text evidence="2">The sequence shown here is derived from an EMBL/GenBank/DDBJ whole genome shotgun (WGS) entry which is preliminary data.</text>
</comment>
<dbReference type="Proteomes" id="UP001419268">
    <property type="component" value="Unassembled WGS sequence"/>
</dbReference>
<keyword evidence="3" id="KW-1185">Reference proteome</keyword>
<dbReference type="AlphaFoldDB" id="A0AAP0JFT2"/>
<feature type="region of interest" description="Disordered" evidence="1">
    <location>
        <begin position="18"/>
        <end position="132"/>
    </location>
</feature>
<evidence type="ECO:0000313" key="2">
    <source>
        <dbReference type="EMBL" id="KAK9132258.1"/>
    </source>
</evidence>
<proteinExistence type="predicted"/>
<protein>
    <submittedName>
        <fullName evidence="2">Uncharacterized protein</fullName>
    </submittedName>
</protein>
<evidence type="ECO:0000256" key="1">
    <source>
        <dbReference type="SAM" id="MobiDB-lite"/>
    </source>
</evidence>
<feature type="compositionally biased region" description="Basic and acidic residues" evidence="1">
    <location>
        <begin position="120"/>
        <end position="130"/>
    </location>
</feature>
<feature type="compositionally biased region" description="Gly residues" evidence="1">
    <location>
        <begin position="107"/>
        <end position="117"/>
    </location>
</feature>
<gene>
    <name evidence="2" type="ORF">Scep_011786</name>
</gene>